<keyword evidence="2" id="KW-1133">Transmembrane helix</keyword>
<keyword evidence="4" id="KW-1185">Reference proteome</keyword>
<proteinExistence type="predicted"/>
<comment type="caution">
    <text evidence="3">The sequence shown here is derived from an EMBL/GenBank/DDBJ whole genome shotgun (WGS) entry which is preliminary data.</text>
</comment>
<evidence type="ECO:0000313" key="4">
    <source>
        <dbReference type="Proteomes" id="UP000054869"/>
    </source>
</evidence>
<keyword evidence="2" id="KW-0812">Transmembrane</keyword>
<dbReference type="eggNOG" id="ENOG5030NPD">
    <property type="taxonomic scope" value="Bacteria"/>
</dbReference>
<keyword evidence="2" id="KW-0472">Membrane</keyword>
<sequence>MAFTDNHLATIYLKLQKRYREELSRLPFSQIYATLERDIQMELVNPQSSLYGLDALEQYKVWYVFNTFMASCPQYSNLQEHEQRSFRFVTELRTIHVIDSHYHCYCPSNDFLFTWLLLDSLSSRHHHHYHDSGCCFPSSNNHHRHGGSSEDQAKCLLFLLLVLLVTSLIALAALATFYLLLEAADSLERMFWNEGWLKAIISLSSAIASGLVAGFLASNFASAPLMALALAAGVSNPVGMAALGVVCLTIIGTGLGCFITNQIQDAIIKSFNKGSLDPHDPYRFRLTEQEEQNLLSKQPYALDPIKVKCAMVALHEEIGKSVPWRLSRLFCDDEGKQALLEQVRKLRRGEIDGYTITIGKGEDKRTIDLRPFQQYVPTYTTPPQSLYPEQSSPYYGQTPPPSYNPELNPSASYYYQ</sequence>
<evidence type="ECO:0000313" key="3">
    <source>
        <dbReference type="EMBL" id="KTD20545.1"/>
    </source>
</evidence>
<evidence type="ECO:0000256" key="2">
    <source>
        <dbReference type="SAM" id="Phobius"/>
    </source>
</evidence>
<name>A0A0W0VKA4_9GAMM</name>
<evidence type="ECO:0000256" key="1">
    <source>
        <dbReference type="SAM" id="MobiDB-lite"/>
    </source>
</evidence>
<dbReference type="STRING" id="45067.Llan_1798"/>
<feature type="region of interest" description="Disordered" evidence="1">
    <location>
        <begin position="378"/>
        <end position="416"/>
    </location>
</feature>
<protein>
    <submittedName>
        <fullName evidence="3">Uncharacterized protein</fullName>
    </submittedName>
</protein>
<feature type="compositionally biased region" description="Polar residues" evidence="1">
    <location>
        <begin position="405"/>
        <end position="416"/>
    </location>
</feature>
<organism evidence="3 4">
    <name type="scientific">Legionella lansingensis</name>
    <dbReference type="NCBI Taxonomy" id="45067"/>
    <lineage>
        <taxon>Bacteria</taxon>
        <taxon>Pseudomonadati</taxon>
        <taxon>Pseudomonadota</taxon>
        <taxon>Gammaproteobacteria</taxon>
        <taxon>Legionellales</taxon>
        <taxon>Legionellaceae</taxon>
        <taxon>Legionella</taxon>
    </lineage>
</organism>
<dbReference type="PATRIC" id="fig|45067.4.peg.1889"/>
<gene>
    <name evidence="3" type="ORF">Llan_1798</name>
</gene>
<feature type="compositionally biased region" description="Polar residues" evidence="1">
    <location>
        <begin position="378"/>
        <end position="395"/>
    </location>
</feature>
<feature type="transmembrane region" description="Helical" evidence="2">
    <location>
        <begin position="238"/>
        <end position="259"/>
    </location>
</feature>
<accession>A0A0W0VKA4</accession>
<dbReference type="AlphaFoldDB" id="A0A0W0VKA4"/>
<dbReference type="Proteomes" id="UP000054869">
    <property type="component" value="Unassembled WGS sequence"/>
</dbReference>
<dbReference type="EMBL" id="LNYI01000038">
    <property type="protein sequence ID" value="KTD20545.1"/>
    <property type="molecule type" value="Genomic_DNA"/>
</dbReference>
<feature type="transmembrane region" description="Helical" evidence="2">
    <location>
        <begin position="200"/>
        <end position="218"/>
    </location>
</feature>
<dbReference type="OrthoDB" id="5654191at2"/>
<feature type="transmembrane region" description="Helical" evidence="2">
    <location>
        <begin position="156"/>
        <end position="180"/>
    </location>
</feature>
<reference evidence="3 4" key="1">
    <citation type="submission" date="2015-11" db="EMBL/GenBank/DDBJ databases">
        <title>Genomic analysis of 38 Legionella species identifies large and diverse effector repertoires.</title>
        <authorList>
            <person name="Burstein D."/>
            <person name="Amaro F."/>
            <person name="Zusman T."/>
            <person name="Lifshitz Z."/>
            <person name="Cohen O."/>
            <person name="Gilbert J.A."/>
            <person name="Pupko T."/>
            <person name="Shuman H.A."/>
            <person name="Segal G."/>
        </authorList>
    </citation>
    <scope>NUCLEOTIDE SEQUENCE [LARGE SCALE GENOMIC DNA]</scope>
    <source>
        <strain evidence="3 4">ATCC 49751</strain>
    </source>
</reference>
<dbReference type="RefSeq" id="WP_028373585.1">
    <property type="nucleotide sequence ID" value="NZ_CAAAJD010000019.1"/>
</dbReference>